<feature type="compositionally biased region" description="Basic and acidic residues" evidence="1">
    <location>
        <begin position="85"/>
        <end position="96"/>
    </location>
</feature>
<evidence type="ECO:0000313" key="2">
    <source>
        <dbReference type="EMBL" id="GAT06203.1"/>
    </source>
</evidence>
<protein>
    <submittedName>
        <fullName evidence="2">Cuticular protein-like protein</fullName>
    </submittedName>
</protein>
<feature type="region of interest" description="Disordered" evidence="1">
    <location>
        <begin position="32"/>
        <end position="138"/>
    </location>
</feature>
<evidence type="ECO:0000313" key="3">
    <source>
        <dbReference type="Proteomes" id="UP000069705"/>
    </source>
</evidence>
<reference evidence="2 3" key="1">
    <citation type="journal article" date="2016" name="Genome Announc.">
        <title>Draft Genome Sequences of Five Rapidly Growing Mycobacterium Species, M. thermoresistibile, M. fortuitum subsp. acetamidolyticum, M. canariasense, M. brisbanense, and M. novocastrense.</title>
        <authorList>
            <person name="Katahira K."/>
            <person name="Ogura Y."/>
            <person name="Gotoh Y."/>
            <person name="Hayashi T."/>
        </authorList>
    </citation>
    <scope>NUCLEOTIDE SEQUENCE [LARGE SCALE GENOMIC DNA]</scope>
    <source>
        <strain evidence="2 3">JCM6368</strain>
    </source>
</reference>
<dbReference type="RefSeq" id="WP_061265531.1">
    <property type="nucleotide sequence ID" value="NZ_BCSZ01000069.1"/>
</dbReference>
<dbReference type="Proteomes" id="UP000069705">
    <property type="component" value="Unassembled WGS sequence"/>
</dbReference>
<dbReference type="AlphaFoldDB" id="A0A117IGR6"/>
<accession>A0A117IGR6</accession>
<dbReference type="EMBL" id="BCSZ01000069">
    <property type="protein sequence ID" value="GAT06203.1"/>
    <property type="molecule type" value="Genomic_DNA"/>
</dbReference>
<proteinExistence type="predicted"/>
<comment type="caution">
    <text evidence="2">The sequence shown here is derived from an EMBL/GenBank/DDBJ whole genome shotgun (WGS) entry which is preliminary data.</text>
</comment>
<organism evidence="2 3">
    <name type="scientific">Mycolicibacterium fortuitum subsp. acetamidolyticum</name>
    <dbReference type="NCBI Taxonomy" id="144550"/>
    <lineage>
        <taxon>Bacteria</taxon>
        <taxon>Bacillati</taxon>
        <taxon>Actinomycetota</taxon>
        <taxon>Actinomycetes</taxon>
        <taxon>Mycobacteriales</taxon>
        <taxon>Mycobacteriaceae</taxon>
        <taxon>Mycolicibacterium</taxon>
    </lineage>
</organism>
<gene>
    <name evidence="2" type="ORF">RMCFA_6314</name>
</gene>
<reference evidence="3" key="2">
    <citation type="submission" date="2016-02" db="EMBL/GenBank/DDBJ databases">
        <title>Draft genome sequence of five rapidly growing Mycobacterium species.</title>
        <authorList>
            <person name="Katahira K."/>
            <person name="Gotou Y."/>
            <person name="Iida K."/>
            <person name="Ogura Y."/>
            <person name="Hayashi T."/>
        </authorList>
    </citation>
    <scope>NUCLEOTIDE SEQUENCE [LARGE SCALE GENOMIC DNA]</scope>
    <source>
        <strain evidence="3">JCM6368</strain>
    </source>
</reference>
<sequence>MDEELTFTVPVPRDRNGRVLLSDAQWSARLDEATEQATQDRGGYETWTGTRVVGSDEHGNAVVSMRRRRPGEQSLPAGPVGPRSSADRSEIERSPKEQQPTGQQRDQRAAAARAEAARRHEQRQKGREQQRDGQGRDR</sequence>
<evidence type="ECO:0000256" key="1">
    <source>
        <dbReference type="SAM" id="MobiDB-lite"/>
    </source>
</evidence>
<feature type="compositionally biased region" description="Basic and acidic residues" evidence="1">
    <location>
        <begin position="115"/>
        <end position="138"/>
    </location>
</feature>
<name>A0A117IGR6_MYCFO</name>